<evidence type="ECO:0000313" key="7">
    <source>
        <dbReference type="Proteomes" id="UP000000238"/>
    </source>
</evidence>
<dbReference type="InterPro" id="IPR058637">
    <property type="entry name" value="YknX-like_C"/>
</dbReference>
<evidence type="ECO:0000259" key="4">
    <source>
        <dbReference type="Pfam" id="PF25954"/>
    </source>
</evidence>
<dbReference type="GO" id="GO:1990281">
    <property type="term" value="C:efflux pump complex"/>
    <property type="evidence" value="ECO:0007669"/>
    <property type="project" value="TreeGrafter"/>
</dbReference>
<feature type="domain" description="Multidrug resistance protein MdtA-like barrel-sandwich hybrid" evidence="3">
    <location>
        <begin position="80"/>
        <end position="217"/>
    </location>
</feature>
<keyword evidence="7" id="KW-1185">Reference proteome</keyword>
<dbReference type="Proteomes" id="UP000000238">
    <property type="component" value="Chromosome"/>
</dbReference>
<dbReference type="GO" id="GO:0015562">
    <property type="term" value="F:efflux transmembrane transporter activity"/>
    <property type="evidence" value="ECO:0007669"/>
    <property type="project" value="TreeGrafter"/>
</dbReference>
<evidence type="ECO:0000256" key="2">
    <source>
        <dbReference type="SAM" id="Phobius"/>
    </source>
</evidence>
<proteinExistence type="inferred from homology"/>
<dbReference type="STRING" id="349521.HCH_06174"/>
<evidence type="ECO:0000259" key="3">
    <source>
        <dbReference type="Pfam" id="PF25917"/>
    </source>
</evidence>
<dbReference type="Pfam" id="PF25954">
    <property type="entry name" value="Beta-barrel_RND_2"/>
    <property type="match status" value="1"/>
</dbReference>
<dbReference type="eggNOG" id="COG0845">
    <property type="taxonomic scope" value="Bacteria"/>
</dbReference>
<evidence type="ECO:0000259" key="5">
    <source>
        <dbReference type="Pfam" id="PF25989"/>
    </source>
</evidence>
<dbReference type="Gene3D" id="1.10.287.470">
    <property type="entry name" value="Helix hairpin bin"/>
    <property type="match status" value="1"/>
</dbReference>
<dbReference type="PANTHER" id="PTHR30469">
    <property type="entry name" value="MULTIDRUG RESISTANCE PROTEIN MDTA"/>
    <property type="match status" value="1"/>
</dbReference>
<comment type="similarity">
    <text evidence="1">Belongs to the membrane fusion protein (MFP) (TC 8.A.1) family.</text>
</comment>
<keyword evidence="2" id="KW-0472">Membrane</keyword>
<feature type="domain" description="CusB-like beta-barrel" evidence="4">
    <location>
        <begin position="230"/>
        <end position="299"/>
    </location>
</feature>
<dbReference type="EMBL" id="CP000155">
    <property type="protein sequence ID" value="ABC32819.1"/>
    <property type="molecule type" value="Genomic_DNA"/>
</dbReference>
<keyword evidence="2" id="KW-1133">Transmembrane helix</keyword>
<reference evidence="6 7" key="1">
    <citation type="journal article" date="2005" name="Nucleic Acids Res.">
        <title>Genomic blueprint of Hahella chejuensis, a marine microbe producing an algicidal agent.</title>
        <authorList>
            <person name="Jeong H."/>
            <person name="Yim J.H."/>
            <person name="Lee C."/>
            <person name="Choi S.-H."/>
            <person name="Park Y.K."/>
            <person name="Yoon S.H."/>
            <person name="Hur C.-G."/>
            <person name="Kang H.-Y."/>
            <person name="Kim D."/>
            <person name="Lee H.H."/>
            <person name="Park K.H."/>
            <person name="Park S.-H."/>
            <person name="Park H.-S."/>
            <person name="Lee H.K."/>
            <person name="Oh T.K."/>
            <person name="Kim J.F."/>
        </authorList>
    </citation>
    <scope>NUCLEOTIDE SEQUENCE [LARGE SCALE GENOMIC DNA]</scope>
    <source>
        <strain evidence="6 7">KCTC 2396</strain>
    </source>
</reference>
<dbReference type="Pfam" id="PF25917">
    <property type="entry name" value="BSH_RND"/>
    <property type="match status" value="1"/>
</dbReference>
<dbReference type="InterPro" id="IPR058625">
    <property type="entry name" value="MdtA-like_BSH"/>
</dbReference>
<protein>
    <submittedName>
        <fullName evidence="6">Membrane-fusion protein</fullName>
    </submittedName>
</protein>
<dbReference type="InterPro" id="IPR058792">
    <property type="entry name" value="Beta-barrel_RND_2"/>
</dbReference>
<accession>Q2S955</accession>
<keyword evidence="2" id="KW-0812">Transmembrane</keyword>
<dbReference type="AlphaFoldDB" id="Q2S955"/>
<feature type="transmembrane region" description="Helical" evidence="2">
    <location>
        <begin position="12"/>
        <end position="31"/>
    </location>
</feature>
<name>Q2S955_HAHCH</name>
<dbReference type="Gene3D" id="2.40.50.100">
    <property type="match status" value="1"/>
</dbReference>
<dbReference type="Gene3D" id="2.40.420.20">
    <property type="match status" value="1"/>
</dbReference>
<evidence type="ECO:0000313" key="6">
    <source>
        <dbReference type="EMBL" id="ABC32819.1"/>
    </source>
</evidence>
<dbReference type="HOGENOM" id="CLU_018816_2_0_6"/>
<feature type="domain" description="YknX-like C-terminal permuted SH3-like" evidence="5">
    <location>
        <begin position="305"/>
        <end position="372"/>
    </location>
</feature>
<sequence length="373" mass="40405">MTGRMLNILKRNFVFSVFIVAIVGLIGYLLLSAKKHMEITNTEIARNVGNAAPVELHKVGAGAVTSRFAATAVATEGVSVAIRPQIEGAIRAQPVKLGDLVVEGQELFRLDDALYKSNYTLAKSLVENRKTLLDYYSANLSEMKSLLEGEYVSQEQYKTAFLNFTQSQSSLAEATHQLNNASQELKQTQVSSPISGVVSEVKSFPGVYIKKGEEALVINSIDPILFKILLPEKELGNFSLGKAVDIRLSAFTNTTLRGTIYRVDPELDESQGAARVYVQAPNPELTVKPGMTGTVYLEQNKNTVRIPSIALINRFDDDAVVFRVSESGAAELTPVKVGIAGDGYVEIIEGLHVGDEIVVAGQQSLKAGDKVKG</sequence>
<dbReference type="RefSeq" id="WP_011399877.1">
    <property type="nucleotide sequence ID" value="NC_007645.1"/>
</dbReference>
<dbReference type="InterPro" id="IPR006143">
    <property type="entry name" value="RND_pump_MFP"/>
</dbReference>
<dbReference type="Gene3D" id="2.40.30.170">
    <property type="match status" value="1"/>
</dbReference>
<dbReference type="Pfam" id="PF25989">
    <property type="entry name" value="YknX_C"/>
    <property type="match status" value="1"/>
</dbReference>
<evidence type="ECO:0000256" key="1">
    <source>
        <dbReference type="ARBA" id="ARBA00009477"/>
    </source>
</evidence>
<organism evidence="6 7">
    <name type="scientific">Hahella chejuensis (strain KCTC 2396)</name>
    <dbReference type="NCBI Taxonomy" id="349521"/>
    <lineage>
        <taxon>Bacteria</taxon>
        <taxon>Pseudomonadati</taxon>
        <taxon>Pseudomonadota</taxon>
        <taxon>Gammaproteobacteria</taxon>
        <taxon>Oceanospirillales</taxon>
        <taxon>Hahellaceae</taxon>
        <taxon>Hahella</taxon>
    </lineage>
</organism>
<dbReference type="KEGG" id="hch:HCH_06174"/>
<dbReference type="SUPFAM" id="SSF111369">
    <property type="entry name" value="HlyD-like secretion proteins"/>
    <property type="match status" value="1"/>
</dbReference>
<gene>
    <name evidence="6" type="ordered locus">HCH_06174</name>
</gene>
<dbReference type="NCBIfam" id="TIGR01730">
    <property type="entry name" value="RND_mfp"/>
    <property type="match status" value="1"/>
</dbReference>